<protein>
    <submittedName>
        <fullName evidence="2">Uncharacterized protein</fullName>
    </submittedName>
</protein>
<dbReference type="Proteomes" id="UP001164909">
    <property type="component" value="Chromosome"/>
</dbReference>
<keyword evidence="1" id="KW-0472">Membrane</keyword>
<name>A0ABY7BNT0_9FIRM</name>
<sequence length="169" mass="19467">MKAKELSYTGLMAALNIIFLIFASILPRVNSVFYILSSVCVMIIVWLYSTKTGIVMYISVSLLSLIIVPNKLVAILYILIFGLYPVIKAFCEKGFPLYVEMGFKILFYNFMLIILYFVLKIILKEVPHFKYGIVLTVASSEVIFLLYDYLLTLILQRLKTLKIPWRGNQ</sequence>
<reference evidence="2" key="1">
    <citation type="submission" date="2022-12" db="EMBL/GenBank/DDBJ databases">
        <authorList>
            <person name="Bing R.G."/>
            <person name="Willard D.J."/>
            <person name="Manesh M.J.H."/>
            <person name="Laemthong T."/>
            <person name="Crosby J.R."/>
            <person name="Kelly R.M."/>
        </authorList>
    </citation>
    <scope>NUCLEOTIDE SEQUENCE</scope>
    <source>
        <strain evidence="2">DSM 8990</strain>
    </source>
</reference>
<feature type="transmembrane region" description="Helical" evidence="1">
    <location>
        <begin position="105"/>
        <end position="123"/>
    </location>
</feature>
<dbReference type="RefSeq" id="WP_108720984.1">
    <property type="nucleotide sequence ID" value="NZ_CP113865.1"/>
</dbReference>
<proteinExistence type="predicted"/>
<keyword evidence="1" id="KW-1133">Transmembrane helix</keyword>
<evidence type="ECO:0000313" key="2">
    <source>
        <dbReference type="EMBL" id="WAM34482.1"/>
    </source>
</evidence>
<feature type="transmembrane region" description="Helical" evidence="1">
    <location>
        <begin position="129"/>
        <end position="155"/>
    </location>
</feature>
<accession>A0ABY7BNT0</accession>
<evidence type="ECO:0000256" key="1">
    <source>
        <dbReference type="SAM" id="Phobius"/>
    </source>
</evidence>
<feature type="transmembrane region" description="Helical" evidence="1">
    <location>
        <begin position="32"/>
        <end position="48"/>
    </location>
</feature>
<organism evidence="2 3">
    <name type="scientific">Caldicellulosiruptor morganii</name>
    <dbReference type="NCBI Taxonomy" id="1387555"/>
    <lineage>
        <taxon>Bacteria</taxon>
        <taxon>Bacillati</taxon>
        <taxon>Bacillota</taxon>
        <taxon>Bacillota incertae sedis</taxon>
        <taxon>Caldicellulosiruptorales</taxon>
        <taxon>Caldicellulosiruptoraceae</taxon>
        <taxon>Caldicellulosiruptor</taxon>
    </lineage>
</organism>
<gene>
    <name evidence="2" type="ORF">OTK00_000687</name>
</gene>
<feature type="transmembrane region" description="Helical" evidence="1">
    <location>
        <begin position="6"/>
        <end position="25"/>
    </location>
</feature>
<keyword evidence="3" id="KW-1185">Reference proteome</keyword>
<feature type="transmembrane region" description="Helical" evidence="1">
    <location>
        <begin position="54"/>
        <end position="84"/>
    </location>
</feature>
<evidence type="ECO:0000313" key="3">
    <source>
        <dbReference type="Proteomes" id="UP001164909"/>
    </source>
</evidence>
<keyword evidence="1" id="KW-0812">Transmembrane</keyword>
<dbReference type="EMBL" id="CP113865">
    <property type="protein sequence ID" value="WAM34482.1"/>
    <property type="molecule type" value="Genomic_DNA"/>
</dbReference>